<sequence length="169" mass="18797">MAARYTLVLFNRGFFAELHGTPASGLLWQRFLIARTCSRPLLPHQLQRARPSKFHIKPPSSPPSSSSASPSIAALRIPVLLLIAQMILIHPTISRGCVRNCDPVTSKATRTLQLAISNMRNVAYEKTVLYPGNAPTSEGIRLPRSPGFTHQHYRPYLGSQPKRGCMGRW</sequence>
<feature type="region of interest" description="Disordered" evidence="1">
    <location>
        <begin position="51"/>
        <end position="70"/>
    </location>
</feature>
<protein>
    <submittedName>
        <fullName evidence="2">Uncharacterized protein</fullName>
    </submittedName>
</protein>
<dbReference type="InParanoid" id="A0A067M7W4"/>
<organism evidence="2 3">
    <name type="scientific">Botryobasidium botryosum (strain FD-172 SS1)</name>
    <dbReference type="NCBI Taxonomy" id="930990"/>
    <lineage>
        <taxon>Eukaryota</taxon>
        <taxon>Fungi</taxon>
        <taxon>Dikarya</taxon>
        <taxon>Basidiomycota</taxon>
        <taxon>Agaricomycotina</taxon>
        <taxon>Agaricomycetes</taxon>
        <taxon>Cantharellales</taxon>
        <taxon>Botryobasidiaceae</taxon>
        <taxon>Botryobasidium</taxon>
    </lineage>
</organism>
<name>A0A067M7W4_BOTB1</name>
<evidence type="ECO:0000313" key="3">
    <source>
        <dbReference type="Proteomes" id="UP000027195"/>
    </source>
</evidence>
<keyword evidence="3" id="KW-1185">Reference proteome</keyword>
<proteinExistence type="predicted"/>
<evidence type="ECO:0000256" key="1">
    <source>
        <dbReference type="SAM" id="MobiDB-lite"/>
    </source>
</evidence>
<gene>
    <name evidence="2" type="ORF">BOTBODRAFT_448008</name>
</gene>
<dbReference type="AlphaFoldDB" id="A0A067M7W4"/>
<dbReference type="EMBL" id="KL198055">
    <property type="protein sequence ID" value="KDQ11828.1"/>
    <property type="molecule type" value="Genomic_DNA"/>
</dbReference>
<dbReference type="HOGENOM" id="CLU_1578271_0_0_1"/>
<dbReference type="Proteomes" id="UP000027195">
    <property type="component" value="Unassembled WGS sequence"/>
</dbReference>
<evidence type="ECO:0000313" key="2">
    <source>
        <dbReference type="EMBL" id="KDQ11828.1"/>
    </source>
</evidence>
<accession>A0A067M7W4</accession>
<reference evidence="3" key="1">
    <citation type="journal article" date="2014" name="Proc. Natl. Acad. Sci. U.S.A.">
        <title>Extensive sampling of basidiomycete genomes demonstrates inadequacy of the white-rot/brown-rot paradigm for wood decay fungi.</title>
        <authorList>
            <person name="Riley R."/>
            <person name="Salamov A.A."/>
            <person name="Brown D.W."/>
            <person name="Nagy L.G."/>
            <person name="Floudas D."/>
            <person name="Held B.W."/>
            <person name="Levasseur A."/>
            <person name="Lombard V."/>
            <person name="Morin E."/>
            <person name="Otillar R."/>
            <person name="Lindquist E.A."/>
            <person name="Sun H."/>
            <person name="LaButti K.M."/>
            <person name="Schmutz J."/>
            <person name="Jabbour D."/>
            <person name="Luo H."/>
            <person name="Baker S.E."/>
            <person name="Pisabarro A.G."/>
            <person name="Walton J.D."/>
            <person name="Blanchette R.A."/>
            <person name="Henrissat B."/>
            <person name="Martin F."/>
            <person name="Cullen D."/>
            <person name="Hibbett D.S."/>
            <person name="Grigoriev I.V."/>
        </authorList>
    </citation>
    <scope>NUCLEOTIDE SEQUENCE [LARGE SCALE GENOMIC DNA]</scope>
    <source>
        <strain evidence="3">FD-172 SS1</strain>
    </source>
</reference>